<evidence type="ECO:0000313" key="2">
    <source>
        <dbReference type="EMBL" id="KAG1304494.1"/>
    </source>
</evidence>
<accession>A0A9P7BPK7</accession>
<dbReference type="AlphaFoldDB" id="A0A9P7BPK7"/>
<evidence type="ECO:0000313" key="3">
    <source>
        <dbReference type="Proteomes" id="UP000716291"/>
    </source>
</evidence>
<evidence type="ECO:0000256" key="1">
    <source>
        <dbReference type="SAM" id="MobiDB-lite"/>
    </source>
</evidence>
<comment type="caution">
    <text evidence="2">The sequence shown here is derived from an EMBL/GenBank/DDBJ whole genome shotgun (WGS) entry which is preliminary data.</text>
</comment>
<organism evidence="2 3">
    <name type="scientific">Rhizopus oryzae</name>
    <name type="common">Mucormycosis agent</name>
    <name type="synonym">Rhizopus arrhizus var. delemar</name>
    <dbReference type="NCBI Taxonomy" id="64495"/>
    <lineage>
        <taxon>Eukaryota</taxon>
        <taxon>Fungi</taxon>
        <taxon>Fungi incertae sedis</taxon>
        <taxon>Mucoromycota</taxon>
        <taxon>Mucoromycotina</taxon>
        <taxon>Mucoromycetes</taxon>
        <taxon>Mucorales</taxon>
        <taxon>Mucorineae</taxon>
        <taxon>Rhizopodaceae</taxon>
        <taxon>Rhizopus</taxon>
    </lineage>
</organism>
<name>A0A9P7BPK7_RHIOR</name>
<gene>
    <name evidence="2" type="ORF">G6F64_009167</name>
</gene>
<protein>
    <submittedName>
        <fullName evidence="2">Uncharacterized protein</fullName>
    </submittedName>
</protein>
<keyword evidence="3" id="KW-1185">Reference proteome</keyword>
<sequence length="114" mass="13170">MQKNRVNKHSLRRSDNVPDEVKGRSGILMQIAKSKIKGKNKEQSIYNVNINTIQGTVLGDVTNNDDSELSNKKQKFDHVNDESSTWNIHDQEDIWEAIRQYLNASISHDFCLER</sequence>
<dbReference type="EMBL" id="JAANQT010001622">
    <property type="protein sequence ID" value="KAG1304494.1"/>
    <property type="molecule type" value="Genomic_DNA"/>
</dbReference>
<proteinExistence type="predicted"/>
<feature type="compositionally biased region" description="Basic residues" evidence="1">
    <location>
        <begin position="1"/>
        <end position="11"/>
    </location>
</feature>
<dbReference type="Proteomes" id="UP000716291">
    <property type="component" value="Unassembled WGS sequence"/>
</dbReference>
<reference evidence="2" key="1">
    <citation type="journal article" date="2020" name="Microb. Genom.">
        <title>Genetic diversity of clinical and environmental Mucorales isolates obtained from an investigation of mucormycosis cases among solid organ transplant recipients.</title>
        <authorList>
            <person name="Nguyen M.H."/>
            <person name="Kaul D."/>
            <person name="Muto C."/>
            <person name="Cheng S.J."/>
            <person name="Richter R.A."/>
            <person name="Bruno V.M."/>
            <person name="Liu G."/>
            <person name="Beyhan S."/>
            <person name="Sundermann A.J."/>
            <person name="Mounaud S."/>
            <person name="Pasculle A.W."/>
            <person name="Nierman W.C."/>
            <person name="Driscoll E."/>
            <person name="Cumbie R."/>
            <person name="Clancy C.J."/>
            <person name="Dupont C.L."/>
        </authorList>
    </citation>
    <scope>NUCLEOTIDE SEQUENCE</scope>
    <source>
        <strain evidence="2">GL11</strain>
    </source>
</reference>
<feature type="region of interest" description="Disordered" evidence="1">
    <location>
        <begin position="1"/>
        <end position="20"/>
    </location>
</feature>